<keyword evidence="7" id="KW-1003">Cell membrane</keyword>
<keyword evidence="3 7" id="KW-0812">Transmembrane</keyword>
<dbReference type="EMBL" id="CP001154">
    <property type="protein sequence ID" value="ACO75217.1"/>
    <property type="molecule type" value="Genomic_DNA"/>
</dbReference>
<keyword evidence="2 7" id="KW-0813">Transport</keyword>
<feature type="transmembrane region" description="Helical" evidence="7">
    <location>
        <begin position="12"/>
        <end position="32"/>
    </location>
</feature>
<dbReference type="HAMAP" id="MF_01207">
    <property type="entry name" value="MsrQ"/>
    <property type="match status" value="1"/>
</dbReference>
<evidence type="ECO:0000256" key="2">
    <source>
        <dbReference type="ARBA" id="ARBA00022448"/>
    </source>
</evidence>
<name>C1DAA2_LARHH</name>
<dbReference type="GO" id="GO:0009055">
    <property type="term" value="F:electron transfer activity"/>
    <property type="evidence" value="ECO:0007669"/>
    <property type="project" value="UniProtKB-UniRule"/>
</dbReference>
<comment type="similarity">
    <text evidence="7">Belongs to the MsrQ family.</text>
</comment>
<evidence type="ECO:0000259" key="8">
    <source>
        <dbReference type="Pfam" id="PF01794"/>
    </source>
</evidence>
<feature type="domain" description="Ferric oxidoreductase" evidence="8">
    <location>
        <begin position="50"/>
        <end position="162"/>
    </location>
</feature>
<evidence type="ECO:0000256" key="5">
    <source>
        <dbReference type="ARBA" id="ARBA00023004"/>
    </source>
</evidence>
<evidence type="ECO:0000256" key="1">
    <source>
        <dbReference type="ARBA" id="ARBA00004141"/>
    </source>
</evidence>
<feature type="transmembrane region" description="Helical" evidence="7">
    <location>
        <begin position="154"/>
        <end position="170"/>
    </location>
</feature>
<feature type="transmembrane region" description="Helical" evidence="7">
    <location>
        <begin position="83"/>
        <end position="101"/>
    </location>
</feature>
<sequence>MVLMTGWRQRLPAWAPAVVFGLCLVPAGLTGFTLWQGLAADPADYLTRQSGWWALALLLLTLLVRPLAHHLHWPALMRLRRQLGLWSFAWAVVHFAVYLLLSGGEWPVIADDIRKSPYIVLGFAAFLLLLPLALTSTRAAMRRLGKNWQRLHRLVYAAAILAAWHFWWLTKSDLREPALFAGGLTLLLAWRIWRSVRKAVPHRAGDGRQKP</sequence>
<organism evidence="9 10">
    <name type="scientific">Laribacter hongkongensis (strain HLHK9)</name>
    <dbReference type="NCBI Taxonomy" id="557598"/>
    <lineage>
        <taxon>Bacteria</taxon>
        <taxon>Pseudomonadati</taxon>
        <taxon>Pseudomonadota</taxon>
        <taxon>Betaproteobacteria</taxon>
        <taxon>Neisseriales</taxon>
        <taxon>Aquaspirillaceae</taxon>
        <taxon>Laribacter</taxon>
    </lineage>
</organism>
<dbReference type="AlphaFoldDB" id="C1DAA2"/>
<dbReference type="GO" id="GO:0046872">
    <property type="term" value="F:metal ion binding"/>
    <property type="evidence" value="ECO:0007669"/>
    <property type="project" value="UniProtKB-KW"/>
</dbReference>
<keyword evidence="7" id="KW-0349">Heme</keyword>
<comment type="cofactor">
    <cofactor evidence="7">
        <name>FMN</name>
        <dbReference type="ChEBI" id="CHEBI:58210"/>
    </cofactor>
    <text evidence="7">Binds 1 FMN per subunit.</text>
</comment>
<keyword evidence="10" id="KW-1185">Reference proteome</keyword>
<comment type="cofactor">
    <cofactor evidence="7">
        <name>heme b</name>
        <dbReference type="ChEBI" id="CHEBI:60344"/>
    </cofactor>
    <text evidence="7">Binds 1 heme b (iron(II)-protoporphyrin IX) group per subunit.</text>
</comment>
<keyword evidence="7" id="KW-0288">FMN</keyword>
<feature type="transmembrane region" description="Helical" evidence="7">
    <location>
        <begin position="52"/>
        <end position="71"/>
    </location>
</feature>
<keyword evidence="7" id="KW-0479">Metal-binding</keyword>
<comment type="subcellular location">
    <subcellularLocation>
        <location evidence="7">Cell inner membrane</location>
        <topology evidence="7">Multi-pass membrane protein</topology>
    </subcellularLocation>
    <subcellularLocation>
        <location evidence="1">Membrane</location>
        <topology evidence="1">Multi-pass membrane protein</topology>
    </subcellularLocation>
</comment>
<evidence type="ECO:0000256" key="3">
    <source>
        <dbReference type="ARBA" id="ARBA00022692"/>
    </source>
</evidence>
<keyword evidence="4 7" id="KW-1133">Transmembrane helix</keyword>
<evidence type="ECO:0000256" key="7">
    <source>
        <dbReference type="HAMAP-Rule" id="MF_01207"/>
    </source>
</evidence>
<keyword evidence="7" id="KW-0249">Electron transport</keyword>
<keyword evidence="7" id="KW-0997">Cell inner membrane</keyword>
<dbReference type="HOGENOM" id="CLU_080662_0_1_4"/>
<dbReference type="Proteomes" id="UP000002010">
    <property type="component" value="Chromosome"/>
</dbReference>
<keyword evidence="7" id="KW-0285">Flavoprotein</keyword>
<keyword evidence="6 7" id="KW-0472">Membrane</keyword>
<dbReference type="Pfam" id="PF01794">
    <property type="entry name" value="Ferric_reduct"/>
    <property type="match status" value="1"/>
</dbReference>
<feature type="transmembrane region" description="Helical" evidence="7">
    <location>
        <begin position="116"/>
        <end position="134"/>
    </location>
</feature>
<dbReference type="GeneID" id="75108476"/>
<dbReference type="PANTHER" id="PTHR36964">
    <property type="entry name" value="PROTEIN-METHIONINE-SULFOXIDE REDUCTASE HEME-BINDING SUBUNIT MSRQ"/>
    <property type="match status" value="1"/>
</dbReference>
<dbReference type="STRING" id="557598.LHK_02233"/>
<evidence type="ECO:0000313" key="10">
    <source>
        <dbReference type="Proteomes" id="UP000002010"/>
    </source>
</evidence>
<feature type="transmembrane region" description="Helical" evidence="7">
    <location>
        <begin position="176"/>
        <end position="193"/>
    </location>
</feature>
<gene>
    <name evidence="7" type="primary">msrQ</name>
    <name evidence="9" type="ordered locus">LHK_02233</name>
</gene>
<dbReference type="InterPro" id="IPR013130">
    <property type="entry name" value="Fe3_Rdtase_TM_dom"/>
</dbReference>
<comment type="subunit">
    <text evidence="7">Heterodimer of a catalytic subunit (MsrP) and a heme-binding subunit (MsrQ).</text>
</comment>
<dbReference type="eggNOG" id="COG2717">
    <property type="taxonomic scope" value="Bacteria"/>
</dbReference>
<dbReference type="GO" id="GO:0030091">
    <property type="term" value="P:protein repair"/>
    <property type="evidence" value="ECO:0007669"/>
    <property type="project" value="UniProtKB-UniRule"/>
</dbReference>
<accession>C1DAA2</accession>
<comment type="function">
    <text evidence="7">Part of the MsrPQ system that repairs oxidized periplasmic proteins containing methionine sulfoxide residues (Met-O), using respiratory chain electrons. Thus protects these proteins from oxidative-stress damage caused by reactive species of oxygen and chlorine generated by the host defense mechanisms. MsrPQ is essential for the maintenance of envelope integrity under bleach stress, rescuing a wide series of structurally unrelated periplasmic proteins from methionine oxidation. MsrQ provides electrons for reduction to the reductase catalytic subunit MsrP, using the quinone pool of the respiratory chain.</text>
</comment>
<proteinExistence type="inferred from homology"/>
<dbReference type="InterPro" id="IPR022837">
    <property type="entry name" value="MsrQ-like"/>
</dbReference>
<dbReference type="GO" id="GO:0005886">
    <property type="term" value="C:plasma membrane"/>
    <property type="evidence" value="ECO:0007669"/>
    <property type="project" value="UniProtKB-SubCell"/>
</dbReference>
<keyword evidence="5 7" id="KW-0408">Iron</keyword>
<dbReference type="GO" id="GO:0016679">
    <property type="term" value="F:oxidoreductase activity, acting on diphenols and related substances as donors"/>
    <property type="evidence" value="ECO:0007669"/>
    <property type="project" value="TreeGrafter"/>
</dbReference>
<dbReference type="GO" id="GO:0010181">
    <property type="term" value="F:FMN binding"/>
    <property type="evidence" value="ECO:0007669"/>
    <property type="project" value="UniProtKB-UniRule"/>
</dbReference>
<reference evidence="9 10" key="1">
    <citation type="journal article" date="2009" name="PLoS Genet.">
        <title>The complete genome and proteome of Laribacter hongkongensis reveal potential mechanisms for adaptations to different temperatures and habitats.</title>
        <authorList>
            <person name="Woo P.C."/>
            <person name="Lau S.K."/>
            <person name="Tse H."/>
            <person name="Teng J.L."/>
            <person name="Curreem S.O."/>
            <person name="Tsang A.K."/>
            <person name="Fan R.Y."/>
            <person name="Wong G.K."/>
            <person name="Huang Y."/>
            <person name="Loman N.J."/>
            <person name="Snyder L.A."/>
            <person name="Cai J.J."/>
            <person name="Huang J.D."/>
            <person name="Mak W."/>
            <person name="Pallen M.J."/>
            <person name="Lok S."/>
            <person name="Yuen K.Y."/>
        </authorList>
    </citation>
    <scope>NUCLEOTIDE SEQUENCE [LARGE SCALE GENOMIC DNA]</scope>
    <source>
        <strain evidence="9 10">HLHK9</strain>
    </source>
</reference>
<evidence type="ECO:0000256" key="6">
    <source>
        <dbReference type="ARBA" id="ARBA00023136"/>
    </source>
</evidence>
<dbReference type="KEGG" id="lhk:LHK_02233"/>
<dbReference type="RefSeq" id="WP_012697703.1">
    <property type="nucleotide sequence ID" value="NC_012559.1"/>
</dbReference>
<dbReference type="PANTHER" id="PTHR36964:SF1">
    <property type="entry name" value="PROTEIN-METHIONINE-SULFOXIDE REDUCTASE HEME-BINDING SUBUNIT MSRQ"/>
    <property type="match status" value="1"/>
</dbReference>
<protein>
    <recommendedName>
        <fullName evidence="7">Protein-methionine-sulfoxide reductase heme-binding subunit MsrQ</fullName>
    </recommendedName>
    <alternativeName>
        <fullName evidence="7">Flavocytochrome MsrQ</fullName>
    </alternativeName>
</protein>
<evidence type="ECO:0000256" key="4">
    <source>
        <dbReference type="ARBA" id="ARBA00022989"/>
    </source>
</evidence>
<evidence type="ECO:0000313" key="9">
    <source>
        <dbReference type="EMBL" id="ACO75217.1"/>
    </source>
</evidence>
<dbReference type="GO" id="GO:0020037">
    <property type="term" value="F:heme binding"/>
    <property type="evidence" value="ECO:0007669"/>
    <property type="project" value="UniProtKB-UniRule"/>
</dbReference>